<evidence type="ECO:0000256" key="1">
    <source>
        <dbReference type="SAM" id="Phobius"/>
    </source>
</evidence>
<dbReference type="STRING" id="571932.SAMN05421743_102289"/>
<name>A0A1H3XXA7_9BACI</name>
<evidence type="ECO:0000313" key="3">
    <source>
        <dbReference type="Proteomes" id="UP000198584"/>
    </source>
</evidence>
<protein>
    <submittedName>
        <fullName evidence="2">Uncharacterized protein</fullName>
    </submittedName>
</protein>
<reference evidence="2 3" key="1">
    <citation type="submission" date="2016-10" db="EMBL/GenBank/DDBJ databases">
        <authorList>
            <person name="de Groot N.N."/>
        </authorList>
    </citation>
    <scope>NUCLEOTIDE SEQUENCE [LARGE SCALE GENOMIC DNA]</scope>
    <source>
        <strain evidence="2 3">CCM7597</strain>
    </source>
</reference>
<proteinExistence type="predicted"/>
<feature type="transmembrane region" description="Helical" evidence="1">
    <location>
        <begin position="15"/>
        <end position="32"/>
    </location>
</feature>
<keyword evidence="1" id="KW-0472">Membrane</keyword>
<sequence length="293" mass="33457">MEGIDILLPENFREGLAAVSILLGLISAFLSFKSRLKAHALKIAGILLLLGLCLFANNTWSYLAGIFIIATAVTRTEYLQNLAAIIRGNKEYFDYKKEFVSNQEIFDHKLQEIIEFEQGEKQPSDDTELVTATPEKFNTTETMQPLQLALIAEDFAFKEIERRYNTPVQRHIRITTKEKRLEFDGLLELKDKSVICATKIIPHDPFPIEPLTFSIQQILHETVEYQKIIHKNKKISISYVIVSTFVKETKEDLIKQLSKINRKSTSGEVDVEYLLFTFDELGIPVSDPLTSLS</sequence>
<keyword evidence="1" id="KW-0812">Transmembrane</keyword>
<evidence type="ECO:0000313" key="2">
    <source>
        <dbReference type="EMBL" id="SEA03953.1"/>
    </source>
</evidence>
<dbReference type="EMBL" id="FNQR01000002">
    <property type="protein sequence ID" value="SEA03953.1"/>
    <property type="molecule type" value="Genomic_DNA"/>
</dbReference>
<keyword evidence="3" id="KW-1185">Reference proteome</keyword>
<feature type="transmembrane region" description="Helical" evidence="1">
    <location>
        <begin position="44"/>
        <end position="70"/>
    </location>
</feature>
<keyword evidence="1" id="KW-1133">Transmembrane helix</keyword>
<accession>A0A1H3XXA7</accession>
<dbReference type="AlphaFoldDB" id="A0A1H3XXA7"/>
<gene>
    <name evidence="2" type="ORF">SAMN05421743_102289</name>
</gene>
<dbReference type="Proteomes" id="UP000198584">
    <property type="component" value="Unassembled WGS sequence"/>
</dbReference>
<organism evidence="2 3">
    <name type="scientific">Thalassobacillus cyri</name>
    <dbReference type="NCBI Taxonomy" id="571932"/>
    <lineage>
        <taxon>Bacteria</taxon>
        <taxon>Bacillati</taxon>
        <taxon>Bacillota</taxon>
        <taxon>Bacilli</taxon>
        <taxon>Bacillales</taxon>
        <taxon>Bacillaceae</taxon>
        <taxon>Thalassobacillus</taxon>
    </lineage>
</organism>